<name>A0AAD5SFJ6_9FUNG</name>
<feature type="region of interest" description="Disordered" evidence="1">
    <location>
        <begin position="1"/>
        <end position="548"/>
    </location>
</feature>
<evidence type="ECO:0000313" key="3">
    <source>
        <dbReference type="Proteomes" id="UP001212841"/>
    </source>
</evidence>
<protein>
    <submittedName>
        <fullName evidence="2">Uncharacterized protein</fullName>
    </submittedName>
</protein>
<evidence type="ECO:0000313" key="2">
    <source>
        <dbReference type="EMBL" id="KAJ3052248.1"/>
    </source>
</evidence>
<feature type="compositionally biased region" description="Low complexity" evidence="1">
    <location>
        <begin position="211"/>
        <end position="231"/>
    </location>
</feature>
<comment type="caution">
    <text evidence="2">The sequence shown here is derived from an EMBL/GenBank/DDBJ whole genome shotgun (WGS) entry which is preliminary data.</text>
</comment>
<dbReference type="Proteomes" id="UP001212841">
    <property type="component" value="Unassembled WGS sequence"/>
</dbReference>
<feature type="compositionally biased region" description="Basic and acidic residues" evidence="1">
    <location>
        <begin position="57"/>
        <end position="75"/>
    </location>
</feature>
<feature type="compositionally biased region" description="Basic and acidic residues" evidence="1">
    <location>
        <begin position="539"/>
        <end position="548"/>
    </location>
</feature>
<evidence type="ECO:0000256" key="1">
    <source>
        <dbReference type="SAM" id="MobiDB-lite"/>
    </source>
</evidence>
<feature type="compositionally biased region" description="Basic and acidic residues" evidence="1">
    <location>
        <begin position="510"/>
        <end position="523"/>
    </location>
</feature>
<feature type="compositionally biased region" description="Polar residues" evidence="1">
    <location>
        <begin position="370"/>
        <end position="384"/>
    </location>
</feature>
<gene>
    <name evidence="2" type="ORF">HK097_006640</name>
</gene>
<feature type="compositionally biased region" description="Polar residues" evidence="1">
    <location>
        <begin position="268"/>
        <end position="280"/>
    </location>
</feature>
<organism evidence="2 3">
    <name type="scientific">Rhizophlyctis rosea</name>
    <dbReference type="NCBI Taxonomy" id="64517"/>
    <lineage>
        <taxon>Eukaryota</taxon>
        <taxon>Fungi</taxon>
        <taxon>Fungi incertae sedis</taxon>
        <taxon>Chytridiomycota</taxon>
        <taxon>Chytridiomycota incertae sedis</taxon>
        <taxon>Chytridiomycetes</taxon>
        <taxon>Rhizophlyctidales</taxon>
        <taxon>Rhizophlyctidaceae</taxon>
        <taxon>Rhizophlyctis</taxon>
    </lineage>
</organism>
<sequence length="558" mass="59905">MVSSSQQDGGGTDSPSAASTLVLPTNRHGYYEPSYSSVKRQLFPEGTVPVSTASSHTESEPTKTGPKTDRKETWQDHSGLPSKPSASPIQGYPDDPFNTDLGEASGTKAEEGTQSKKALTPVTPPPHGLVKPDPSAFLSSTTAPLARAPDTVPAPPRAVKYPKNRFDPNKSPRSYPESPCARYSLSNPPSAPRKPAPRRSQQIHPTPIGAPPALLGSSAASSRGATSSQRAFSEPSYEESFGSCYPTPAGGSNGSRWGRDGQLGPESVQRNLMSAFSTVSAAEKRKGKGPAGDEAGDDASYQHDSKRLRSAPSAKGSNTKGFLIPEDDESSSPLARKTRVSIAPGAIPDIDEDDDFHPMLNTPTRPPPKFTTSTHTKLLQTLDRTSAPSEEQDPQEPPQKKRKQSQPTQHQPTSKLDNLLLASLRDWAEKREATDRRAGRVVDSHGHAPDHPHHQWAIPKPDPRAFHPPPPPTIDKAAEAVLQQLSSEAPLPEDDEDDGFWSLEASSPVKGDDGVGHDAGSGEKRKRVLEEDQQEDEEGSAKKVKADGWRLLEVGVLD</sequence>
<dbReference type="EMBL" id="JADGJD010000311">
    <property type="protein sequence ID" value="KAJ3052248.1"/>
    <property type="molecule type" value="Genomic_DNA"/>
</dbReference>
<dbReference type="AlphaFoldDB" id="A0AAD5SFJ6"/>
<feature type="compositionally biased region" description="Basic and acidic residues" evidence="1">
    <location>
        <begin position="426"/>
        <end position="453"/>
    </location>
</feature>
<reference evidence="2" key="1">
    <citation type="submission" date="2020-05" db="EMBL/GenBank/DDBJ databases">
        <title>Phylogenomic resolution of chytrid fungi.</title>
        <authorList>
            <person name="Stajich J.E."/>
            <person name="Amses K."/>
            <person name="Simmons R."/>
            <person name="Seto K."/>
            <person name="Myers J."/>
            <person name="Bonds A."/>
            <person name="Quandt C.A."/>
            <person name="Barry K."/>
            <person name="Liu P."/>
            <person name="Grigoriev I."/>
            <person name="Longcore J.E."/>
            <person name="James T.Y."/>
        </authorList>
    </citation>
    <scope>NUCLEOTIDE SEQUENCE</scope>
    <source>
        <strain evidence="2">JEL0318</strain>
    </source>
</reference>
<keyword evidence="3" id="KW-1185">Reference proteome</keyword>
<proteinExistence type="predicted"/>
<accession>A0AAD5SFJ6</accession>